<dbReference type="PROSITE" id="PS50929">
    <property type="entry name" value="ABC_TM1F"/>
    <property type="match status" value="1"/>
</dbReference>
<organism evidence="10 11">
    <name type="scientific">Candidatus Photodesmus blepharonis</name>
    <dbReference type="NCBI Taxonomy" id="1179155"/>
    <lineage>
        <taxon>Bacteria</taxon>
        <taxon>Pseudomonadati</taxon>
        <taxon>Pseudomonadota</taxon>
        <taxon>Gammaproteobacteria</taxon>
        <taxon>Vibrionales</taxon>
        <taxon>Vibrionaceae</taxon>
        <taxon>Candidatus Photodesmus</taxon>
    </lineage>
</organism>
<dbReference type="InterPro" id="IPR039421">
    <property type="entry name" value="Type_1_exporter"/>
</dbReference>
<dbReference type="InterPro" id="IPR003439">
    <property type="entry name" value="ABC_transporter-like_ATP-bd"/>
</dbReference>
<dbReference type="GO" id="GO:0005524">
    <property type="term" value="F:ATP binding"/>
    <property type="evidence" value="ECO:0007669"/>
    <property type="project" value="UniProtKB-KW"/>
</dbReference>
<sequence length="578" mass="65460">MRELFPYFKLYKKHWVILAFGMILTFLALFSSIALLTLSAWIISSVTISGLSVAYKALSYTFPRAFIIFFSISRTLSRWSEQVVNHNITFKLLSDLRVLFFKKIAPLIPGKISNLRDADLLNRLISDINSMDHIYLRLITPVIVGIACIITLTIFLCSFSISIGLTLGAILLLLLLIWPVIFYKLGKRNGVKLVQYRTQLRTATLDWLQCYAELTLFGSERRYYNAILKAQQRLISKQLVDAHLSGLAKGLLILINGLILLLMLWFSSSLEIGQPSSVFVIVVFAYMASFELLTPIAGAFQFLGQTMTSAHRINQILLSEPEIHFPKKIIRHNPNYSIKFKNVSFQYPNSTQQALCNINLIVPFQQKIAIVGQTGSGKSTLLQLLFRYWSPQEGIISIADKSLNQWNESQLRQAISVVNQRVHILNATLRNNLIMASSSADDHLLSEVLIKVGLEPLLYDQGLDTWLGNGGRQLSGGEKRRIDIARALLHNGPILLLDEPTEGLDKHTEQEIIQLLESNFLNKTVIFITHRLVNLDKMNMIFLIEEGKIIESGSHQDLLSKKGRYHKLIQVNNSICLH</sequence>
<proteinExistence type="predicted"/>
<dbReference type="GO" id="GO:0015421">
    <property type="term" value="F:ABC-type oligopeptide transporter activity"/>
    <property type="evidence" value="ECO:0007669"/>
    <property type="project" value="TreeGrafter"/>
</dbReference>
<evidence type="ECO:0000256" key="6">
    <source>
        <dbReference type="ARBA" id="ARBA00023136"/>
    </source>
</evidence>
<feature type="transmembrane region" description="Helical" evidence="7">
    <location>
        <begin position="246"/>
        <end position="266"/>
    </location>
</feature>
<dbReference type="Pfam" id="PF00005">
    <property type="entry name" value="ABC_tran"/>
    <property type="match status" value="1"/>
</dbReference>
<dbReference type="Proteomes" id="UP000053784">
    <property type="component" value="Unassembled WGS sequence"/>
</dbReference>
<dbReference type="AlphaFoldDB" id="A0A084CPA7"/>
<feature type="transmembrane region" description="Helical" evidence="7">
    <location>
        <begin position="15"/>
        <end position="41"/>
    </location>
</feature>
<dbReference type="GO" id="GO:0045454">
    <property type="term" value="P:cell redox homeostasis"/>
    <property type="evidence" value="ECO:0007669"/>
    <property type="project" value="InterPro"/>
</dbReference>
<dbReference type="GO" id="GO:0016887">
    <property type="term" value="F:ATP hydrolysis activity"/>
    <property type="evidence" value="ECO:0007669"/>
    <property type="project" value="InterPro"/>
</dbReference>
<dbReference type="STRING" id="1179155.CF67_11021"/>
<dbReference type="Gene3D" id="3.40.50.300">
    <property type="entry name" value="P-loop containing nucleotide triphosphate hydrolases"/>
    <property type="match status" value="1"/>
</dbReference>
<feature type="transmembrane region" description="Helical" evidence="7">
    <location>
        <begin position="278"/>
        <end position="303"/>
    </location>
</feature>
<evidence type="ECO:0000259" key="8">
    <source>
        <dbReference type="PROSITE" id="PS50893"/>
    </source>
</evidence>
<comment type="subcellular location">
    <subcellularLocation>
        <location evidence="1">Cell membrane</location>
        <topology evidence="1">Multi-pass membrane protein</topology>
    </subcellularLocation>
</comment>
<keyword evidence="3" id="KW-0547">Nucleotide-binding</keyword>
<evidence type="ECO:0000256" key="7">
    <source>
        <dbReference type="SAM" id="Phobius"/>
    </source>
</evidence>
<feature type="domain" description="ABC transporter" evidence="8">
    <location>
        <begin position="338"/>
        <end position="571"/>
    </location>
</feature>
<dbReference type="CDD" id="cd18585">
    <property type="entry name" value="ABC_6TM_CydC"/>
    <property type="match status" value="1"/>
</dbReference>
<evidence type="ECO:0000313" key="11">
    <source>
        <dbReference type="Proteomes" id="UP000053784"/>
    </source>
</evidence>
<reference evidence="10 11" key="1">
    <citation type="submission" date="2014-03" db="EMBL/GenBank/DDBJ databases">
        <title>Selection and divergence in the genomes of co-occurring obligate luminous symbionts with specific hosts.</title>
        <authorList>
            <person name="Hendry T.A."/>
            <person name="de Wet J.R."/>
            <person name="Dunlap P.V."/>
        </authorList>
    </citation>
    <scope>NUCLEOTIDE SEQUENCE [LARGE SCALE GENOMIC DNA]</scope>
    <source>
        <strain evidence="10 11">Ppalp.1</strain>
    </source>
</reference>
<dbReference type="InterPro" id="IPR017871">
    <property type="entry name" value="ABC_transporter-like_CS"/>
</dbReference>
<dbReference type="InterPro" id="IPR036640">
    <property type="entry name" value="ABC1_TM_sf"/>
</dbReference>
<protein>
    <submittedName>
        <fullName evidence="10">ATP-binding/permease protein</fullName>
    </submittedName>
</protein>
<dbReference type="NCBIfam" id="NF008364">
    <property type="entry name" value="PRK11160.1"/>
    <property type="match status" value="1"/>
</dbReference>
<comment type="caution">
    <text evidence="10">The sequence shown here is derived from an EMBL/GenBank/DDBJ whole genome shotgun (WGS) entry which is preliminary data.</text>
</comment>
<dbReference type="InterPro" id="IPR003593">
    <property type="entry name" value="AAA+_ATPase"/>
</dbReference>
<dbReference type="PANTHER" id="PTHR43394">
    <property type="entry name" value="ATP-DEPENDENT PERMEASE MDL1, MITOCHONDRIAL"/>
    <property type="match status" value="1"/>
</dbReference>
<keyword evidence="5 7" id="KW-1133">Transmembrane helix</keyword>
<evidence type="ECO:0000256" key="3">
    <source>
        <dbReference type="ARBA" id="ARBA00022741"/>
    </source>
</evidence>
<dbReference type="Pfam" id="PF00664">
    <property type="entry name" value="ABC_membrane"/>
    <property type="match status" value="1"/>
</dbReference>
<dbReference type="InterPro" id="IPR014223">
    <property type="entry name" value="ABC_CydC/D"/>
</dbReference>
<evidence type="ECO:0000256" key="2">
    <source>
        <dbReference type="ARBA" id="ARBA00022692"/>
    </source>
</evidence>
<dbReference type="NCBIfam" id="TIGR02868">
    <property type="entry name" value="CydC"/>
    <property type="match status" value="1"/>
</dbReference>
<keyword evidence="11" id="KW-1185">Reference proteome</keyword>
<evidence type="ECO:0000256" key="5">
    <source>
        <dbReference type="ARBA" id="ARBA00022989"/>
    </source>
</evidence>
<dbReference type="SUPFAM" id="SSF52540">
    <property type="entry name" value="P-loop containing nucleoside triphosphate hydrolases"/>
    <property type="match status" value="1"/>
</dbReference>
<keyword evidence="2 7" id="KW-0812">Transmembrane</keyword>
<dbReference type="EMBL" id="JGVK01000003">
    <property type="protein sequence ID" value="KEY91636.1"/>
    <property type="molecule type" value="Genomic_DNA"/>
</dbReference>
<name>A0A084CPA7_9GAMM</name>
<evidence type="ECO:0000313" key="10">
    <source>
        <dbReference type="EMBL" id="KEY91636.1"/>
    </source>
</evidence>
<dbReference type="OrthoDB" id="9802264at2"/>
<dbReference type="RefSeq" id="WP_034413085.1">
    <property type="nucleotide sequence ID" value="NZ_JGVK01000003.1"/>
</dbReference>
<dbReference type="GO" id="GO:0034775">
    <property type="term" value="P:glutathione transmembrane transport"/>
    <property type="evidence" value="ECO:0007669"/>
    <property type="project" value="InterPro"/>
</dbReference>
<dbReference type="InterPro" id="IPR027417">
    <property type="entry name" value="P-loop_NTPase"/>
</dbReference>
<dbReference type="PROSITE" id="PS50893">
    <property type="entry name" value="ABC_TRANSPORTER_2"/>
    <property type="match status" value="1"/>
</dbReference>
<dbReference type="GO" id="GO:0005886">
    <property type="term" value="C:plasma membrane"/>
    <property type="evidence" value="ECO:0007669"/>
    <property type="project" value="UniProtKB-SubCell"/>
</dbReference>
<dbReference type="SUPFAM" id="SSF90123">
    <property type="entry name" value="ABC transporter transmembrane region"/>
    <property type="match status" value="1"/>
</dbReference>
<accession>A0A084CPA7</accession>
<dbReference type="SMART" id="SM00382">
    <property type="entry name" value="AAA"/>
    <property type="match status" value="1"/>
</dbReference>
<evidence type="ECO:0000256" key="4">
    <source>
        <dbReference type="ARBA" id="ARBA00022840"/>
    </source>
</evidence>
<feature type="domain" description="ABC transmembrane type-1" evidence="9">
    <location>
        <begin position="19"/>
        <end position="308"/>
    </location>
</feature>
<dbReference type="PANTHER" id="PTHR43394:SF1">
    <property type="entry name" value="ATP-BINDING CASSETTE SUB-FAMILY B MEMBER 10, MITOCHONDRIAL"/>
    <property type="match status" value="1"/>
</dbReference>
<dbReference type="InterPro" id="IPR011527">
    <property type="entry name" value="ABC1_TM_dom"/>
</dbReference>
<keyword evidence="6 7" id="KW-0472">Membrane</keyword>
<feature type="transmembrane region" description="Helical" evidence="7">
    <location>
        <begin position="134"/>
        <end position="155"/>
    </location>
</feature>
<evidence type="ECO:0000256" key="1">
    <source>
        <dbReference type="ARBA" id="ARBA00004651"/>
    </source>
</evidence>
<dbReference type="PROSITE" id="PS00211">
    <property type="entry name" value="ABC_TRANSPORTER_1"/>
    <property type="match status" value="1"/>
</dbReference>
<evidence type="ECO:0000259" key="9">
    <source>
        <dbReference type="PROSITE" id="PS50929"/>
    </source>
</evidence>
<dbReference type="eggNOG" id="COG4987">
    <property type="taxonomic scope" value="Bacteria"/>
</dbReference>
<keyword evidence="4 10" id="KW-0067">ATP-binding</keyword>
<feature type="transmembrane region" description="Helical" evidence="7">
    <location>
        <begin position="161"/>
        <end position="183"/>
    </location>
</feature>
<dbReference type="Gene3D" id="1.20.1560.10">
    <property type="entry name" value="ABC transporter type 1, transmembrane domain"/>
    <property type="match status" value="1"/>
</dbReference>
<gene>
    <name evidence="10" type="primary">cydC</name>
    <name evidence="10" type="ORF">CF67_11021</name>
</gene>